<dbReference type="RefSeq" id="WP_057836794.1">
    <property type="nucleotide sequence ID" value="NZ_LLXZ01000115.1"/>
</dbReference>
<dbReference type="EMBL" id="LLXZ01000115">
    <property type="protein sequence ID" value="KRR06356.1"/>
    <property type="molecule type" value="Genomic_DNA"/>
</dbReference>
<sequence length="61" mass="7025">MKQHNDSTRQLAALEAMELIEEALQQLAQEGRIVDSGEREWNPVTRKHDIVWVSSELATKH</sequence>
<dbReference type="AlphaFoldDB" id="A0A0R3LEU0"/>
<proteinExistence type="predicted"/>
<protein>
    <submittedName>
        <fullName evidence="1">Uncharacterized protein</fullName>
    </submittedName>
</protein>
<reference evidence="1 2" key="1">
    <citation type="submission" date="2014-03" db="EMBL/GenBank/DDBJ databases">
        <title>Bradyrhizobium valentinum sp. nov., isolated from effective nodules of Lupinus mariae-josephae, a lupine endemic of basic-lime soils in Eastern Spain.</title>
        <authorList>
            <person name="Duran D."/>
            <person name="Rey L."/>
            <person name="Navarro A."/>
            <person name="Busquets A."/>
            <person name="Imperial J."/>
            <person name="Ruiz-Argueso T."/>
        </authorList>
    </citation>
    <scope>NUCLEOTIDE SEQUENCE [LARGE SCALE GENOMIC DNA]</scope>
    <source>
        <strain evidence="1 2">PAC68</strain>
    </source>
</reference>
<keyword evidence="2" id="KW-1185">Reference proteome</keyword>
<gene>
    <name evidence="1" type="ORF">CQ12_33420</name>
</gene>
<evidence type="ECO:0000313" key="1">
    <source>
        <dbReference type="EMBL" id="KRR06356.1"/>
    </source>
</evidence>
<accession>A0A0R3LEU0</accession>
<organism evidence="1 2">
    <name type="scientific">Bradyrhizobium jicamae</name>
    <dbReference type="NCBI Taxonomy" id="280332"/>
    <lineage>
        <taxon>Bacteria</taxon>
        <taxon>Pseudomonadati</taxon>
        <taxon>Pseudomonadota</taxon>
        <taxon>Alphaproteobacteria</taxon>
        <taxon>Hyphomicrobiales</taxon>
        <taxon>Nitrobacteraceae</taxon>
        <taxon>Bradyrhizobium</taxon>
    </lineage>
</organism>
<name>A0A0R3LEU0_9BRAD</name>
<evidence type="ECO:0000313" key="2">
    <source>
        <dbReference type="Proteomes" id="UP000050863"/>
    </source>
</evidence>
<comment type="caution">
    <text evidence="1">The sequence shown here is derived from an EMBL/GenBank/DDBJ whole genome shotgun (WGS) entry which is preliminary data.</text>
</comment>
<dbReference type="Proteomes" id="UP000050863">
    <property type="component" value="Unassembled WGS sequence"/>
</dbReference>